<organism evidence="3 4">
    <name type="scientific">Rhodococcus rhodochrous J45</name>
    <dbReference type="NCBI Taxonomy" id="935266"/>
    <lineage>
        <taxon>Bacteria</taxon>
        <taxon>Bacillati</taxon>
        <taxon>Actinomycetota</taxon>
        <taxon>Actinomycetes</taxon>
        <taxon>Mycobacteriales</taxon>
        <taxon>Nocardiaceae</taxon>
        <taxon>Rhodococcus</taxon>
    </lineage>
</organism>
<dbReference type="RefSeq" id="WP_172415078.1">
    <property type="nucleotide sequence ID" value="NZ_VLJT01000011.1"/>
</dbReference>
<gene>
    <name evidence="3" type="ORF">L618_001400001150</name>
</gene>
<name>A0A562EN24_RHORH</name>
<dbReference type="Proteomes" id="UP000317573">
    <property type="component" value="Unassembled WGS sequence"/>
</dbReference>
<proteinExistence type="predicted"/>
<evidence type="ECO:0000256" key="2">
    <source>
        <dbReference type="SAM" id="SignalP"/>
    </source>
</evidence>
<comment type="caution">
    <text evidence="3">The sequence shown here is derived from an EMBL/GenBank/DDBJ whole genome shotgun (WGS) entry which is preliminary data.</text>
</comment>
<protein>
    <submittedName>
        <fullName evidence="3">Uncharacterized protein</fullName>
    </submittedName>
</protein>
<evidence type="ECO:0000256" key="1">
    <source>
        <dbReference type="SAM" id="MobiDB-lite"/>
    </source>
</evidence>
<evidence type="ECO:0000313" key="4">
    <source>
        <dbReference type="Proteomes" id="UP000317573"/>
    </source>
</evidence>
<reference evidence="3 4" key="1">
    <citation type="submission" date="2019-07" db="EMBL/GenBank/DDBJ databases">
        <title>Genome sequencing of lignin-degrading bacterial isolates.</title>
        <authorList>
            <person name="Gladden J."/>
        </authorList>
    </citation>
    <scope>NUCLEOTIDE SEQUENCE [LARGE SCALE GENOMIC DNA]</scope>
    <source>
        <strain evidence="3 4">J45</strain>
    </source>
</reference>
<sequence length="218" mass="22073">MRRGLLRTGLLALGCAAGVTALTACGGASPAADTPPSTVTSYVTVTETVPATTPRTTSVPATTTPSTTASSTTSPVAVPPTTTAPTTTAPTTTSAAPAVPVVTSVTVLTERSGLGHLIGPDMYEATSWGKASVIFRWRAQTADGELWKETCQVVSTVTGPGGYVHNDRSAACSGRMRANELVLGTPGVYTVTTEVVGPEGLSTAVGTKTFEVFPDSTP</sequence>
<accession>A0A562EN24</accession>
<evidence type="ECO:0000313" key="3">
    <source>
        <dbReference type="EMBL" id="TWH23141.1"/>
    </source>
</evidence>
<dbReference type="PROSITE" id="PS51257">
    <property type="entry name" value="PROKAR_LIPOPROTEIN"/>
    <property type="match status" value="1"/>
</dbReference>
<dbReference type="EMBL" id="VLJT01000011">
    <property type="protein sequence ID" value="TWH23141.1"/>
    <property type="molecule type" value="Genomic_DNA"/>
</dbReference>
<dbReference type="AlphaFoldDB" id="A0A562EN24"/>
<feature type="region of interest" description="Disordered" evidence="1">
    <location>
        <begin position="50"/>
        <end position="95"/>
    </location>
</feature>
<feature type="signal peptide" evidence="2">
    <location>
        <begin position="1"/>
        <end position="21"/>
    </location>
</feature>
<keyword evidence="2" id="KW-0732">Signal</keyword>
<feature type="chain" id="PRO_5038970005" evidence="2">
    <location>
        <begin position="22"/>
        <end position="218"/>
    </location>
</feature>